<reference evidence="5 6" key="1">
    <citation type="submission" date="2015-07" db="EMBL/GenBank/DDBJ databases">
        <title>The genome of the fungus Escovopsis weberi, a specialized disease agent of ant agriculture.</title>
        <authorList>
            <person name="de Man T.J."/>
            <person name="Stajich J.E."/>
            <person name="Kubicek C.P."/>
            <person name="Chenthamara K."/>
            <person name="Atanasova L."/>
            <person name="Druzhinina I.S."/>
            <person name="Birnbaum S."/>
            <person name="Barribeau S.M."/>
            <person name="Teiling C."/>
            <person name="Suen G."/>
            <person name="Currie C."/>
            <person name="Gerardo N.M."/>
        </authorList>
    </citation>
    <scope>NUCLEOTIDE SEQUENCE [LARGE SCALE GENOMIC DNA]</scope>
</reference>
<organism evidence="5 6">
    <name type="scientific">Escovopsis weberi</name>
    <dbReference type="NCBI Taxonomy" id="150374"/>
    <lineage>
        <taxon>Eukaryota</taxon>
        <taxon>Fungi</taxon>
        <taxon>Dikarya</taxon>
        <taxon>Ascomycota</taxon>
        <taxon>Pezizomycotina</taxon>
        <taxon>Sordariomycetes</taxon>
        <taxon>Hypocreomycetidae</taxon>
        <taxon>Hypocreales</taxon>
        <taxon>Hypocreaceae</taxon>
        <taxon>Escovopsis</taxon>
    </lineage>
</organism>
<feature type="region of interest" description="Disordered" evidence="3">
    <location>
        <begin position="511"/>
        <end position="530"/>
    </location>
</feature>
<dbReference type="PANTHER" id="PTHR31001:SF90">
    <property type="entry name" value="CENTROMERE DNA-BINDING PROTEIN COMPLEX CBF3 SUBUNIT B"/>
    <property type="match status" value="1"/>
</dbReference>
<dbReference type="PANTHER" id="PTHR31001">
    <property type="entry name" value="UNCHARACTERIZED TRANSCRIPTIONAL REGULATORY PROTEIN"/>
    <property type="match status" value="1"/>
</dbReference>
<evidence type="ECO:0000256" key="2">
    <source>
        <dbReference type="ARBA" id="ARBA00023242"/>
    </source>
</evidence>
<evidence type="ECO:0000313" key="6">
    <source>
        <dbReference type="Proteomes" id="UP000053831"/>
    </source>
</evidence>
<dbReference type="GO" id="GO:0008270">
    <property type="term" value="F:zinc ion binding"/>
    <property type="evidence" value="ECO:0007669"/>
    <property type="project" value="InterPro"/>
</dbReference>
<keyword evidence="6" id="KW-1185">Reference proteome</keyword>
<dbReference type="Pfam" id="PF04082">
    <property type="entry name" value="Fungal_trans"/>
    <property type="match status" value="1"/>
</dbReference>
<dbReference type="STRING" id="150374.A0A0M8MU83"/>
<dbReference type="OrthoDB" id="3014581at2759"/>
<comment type="caution">
    <text evidence="5">The sequence shown here is derived from an EMBL/GenBank/DDBJ whole genome shotgun (WGS) entry which is preliminary data.</text>
</comment>
<proteinExistence type="predicted"/>
<dbReference type="GO" id="GO:0006351">
    <property type="term" value="P:DNA-templated transcription"/>
    <property type="evidence" value="ECO:0007669"/>
    <property type="project" value="InterPro"/>
</dbReference>
<comment type="subcellular location">
    <subcellularLocation>
        <location evidence="1">Nucleus</location>
    </subcellularLocation>
</comment>
<dbReference type="GO" id="GO:0003677">
    <property type="term" value="F:DNA binding"/>
    <property type="evidence" value="ECO:0007669"/>
    <property type="project" value="InterPro"/>
</dbReference>
<dbReference type="AlphaFoldDB" id="A0A0M8MU83"/>
<dbReference type="GO" id="GO:0005634">
    <property type="term" value="C:nucleus"/>
    <property type="evidence" value="ECO:0007669"/>
    <property type="project" value="UniProtKB-SubCell"/>
</dbReference>
<dbReference type="Proteomes" id="UP000053831">
    <property type="component" value="Unassembled WGS sequence"/>
</dbReference>
<keyword evidence="2" id="KW-0539">Nucleus</keyword>
<dbReference type="CDD" id="cd12148">
    <property type="entry name" value="fungal_TF_MHR"/>
    <property type="match status" value="1"/>
</dbReference>
<dbReference type="InterPro" id="IPR007219">
    <property type="entry name" value="XnlR_reg_dom"/>
</dbReference>
<dbReference type="EMBL" id="LGSR01000020">
    <property type="protein sequence ID" value="KOS18598.1"/>
    <property type="molecule type" value="Genomic_DNA"/>
</dbReference>
<evidence type="ECO:0000259" key="4">
    <source>
        <dbReference type="Pfam" id="PF04082"/>
    </source>
</evidence>
<evidence type="ECO:0000256" key="1">
    <source>
        <dbReference type="ARBA" id="ARBA00004123"/>
    </source>
</evidence>
<sequence length="584" mass="65778">MWRLRRSSQDSILADPIIFRICPVRVVCSQPSFIIQNRGSFPNHEVDAIKCIWLPLRHEMRAIAQKYLTDISLFHHIIHVPTFHSLVEDVYSKLESNSPVEVGRVLLLVSMCASATYAWSSRDDPGNTFSSVAEANSQSLFWVKQALDVSDHAQRISQTSMEAVQGLIILFFVICNHESVSQRARNVIMIAISAATELQLHRIDGSLPVPTSPLSRMSQLKKEIGRRIWWYLVTMDWLLAHFNPLQEGFCVLHADQMAVNLPKNVRDEDLIEGREVIERPMTEPTCVSYLIQRIRLAELTQWMTERHSRSGQASQPYSSRDILETDMKLKEFIGGIPDFLSLDSSSLSHLPPTDPRRSPLVAAQRYALNLILHRQLCKMHLPYLAQGTVDPAYAYSRDVCLRSASVVIGLDHKFLEEHLQFCISKLRISMVLRSVFLASIALALNACVKSEATDGVDGLDDAAGPWKMLMEAYDQSPSGSRLLELSIQLLRKYKIKHDPLETLQRQMREAMASTSGSHPMGPESGRVEPSSTAPVAQALTCAGETEPAMMETSWQRCEGKPQLDMGLNVVDWDKLFWGSDAPFI</sequence>
<name>A0A0M8MU83_ESCWE</name>
<evidence type="ECO:0000256" key="3">
    <source>
        <dbReference type="SAM" id="MobiDB-lite"/>
    </source>
</evidence>
<gene>
    <name evidence="5" type="ORF">ESCO_001052</name>
</gene>
<evidence type="ECO:0000313" key="5">
    <source>
        <dbReference type="EMBL" id="KOS18598.1"/>
    </source>
</evidence>
<accession>A0A0M8MU83</accession>
<protein>
    <submittedName>
        <fullName evidence="5">Putative transcriptional regulatory protein</fullName>
    </submittedName>
</protein>
<feature type="domain" description="Xylanolytic transcriptional activator regulatory" evidence="4">
    <location>
        <begin position="76"/>
        <end position="318"/>
    </location>
</feature>
<dbReference type="InterPro" id="IPR050613">
    <property type="entry name" value="Sec_Metabolite_Reg"/>
</dbReference>